<evidence type="ECO:0000313" key="2">
    <source>
        <dbReference type="Proteomes" id="UP001157418"/>
    </source>
</evidence>
<gene>
    <name evidence="1" type="ORF">LVIROSA_LOCUS39273</name>
</gene>
<reference evidence="1 2" key="1">
    <citation type="submission" date="2022-01" db="EMBL/GenBank/DDBJ databases">
        <authorList>
            <person name="Xiong W."/>
            <person name="Schranz E."/>
        </authorList>
    </citation>
    <scope>NUCLEOTIDE SEQUENCE [LARGE SCALE GENOMIC DNA]</scope>
</reference>
<comment type="caution">
    <text evidence="1">The sequence shown here is derived from an EMBL/GenBank/DDBJ whole genome shotgun (WGS) entry which is preliminary data.</text>
</comment>
<dbReference type="AlphaFoldDB" id="A0AAU9PV89"/>
<organism evidence="1 2">
    <name type="scientific">Lactuca virosa</name>
    <dbReference type="NCBI Taxonomy" id="75947"/>
    <lineage>
        <taxon>Eukaryota</taxon>
        <taxon>Viridiplantae</taxon>
        <taxon>Streptophyta</taxon>
        <taxon>Embryophyta</taxon>
        <taxon>Tracheophyta</taxon>
        <taxon>Spermatophyta</taxon>
        <taxon>Magnoliopsida</taxon>
        <taxon>eudicotyledons</taxon>
        <taxon>Gunneridae</taxon>
        <taxon>Pentapetalae</taxon>
        <taxon>asterids</taxon>
        <taxon>campanulids</taxon>
        <taxon>Asterales</taxon>
        <taxon>Asteraceae</taxon>
        <taxon>Cichorioideae</taxon>
        <taxon>Cichorieae</taxon>
        <taxon>Lactucinae</taxon>
        <taxon>Lactuca</taxon>
    </lineage>
</organism>
<accession>A0AAU9PV89</accession>
<dbReference type="EMBL" id="CAKMRJ010005745">
    <property type="protein sequence ID" value="CAH1454074.1"/>
    <property type="molecule type" value="Genomic_DNA"/>
</dbReference>
<name>A0AAU9PV89_9ASTR</name>
<proteinExistence type="predicted"/>
<protein>
    <recommendedName>
        <fullName evidence="3">Malectin-like domain-containing protein</fullName>
    </recommendedName>
</protein>
<evidence type="ECO:0000313" key="1">
    <source>
        <dbReference type="EMBL" id="CAH1454074.1"/>
    </source>
</evidence>
<dbReference type="Proteomes" id="UP001157418">
    <property type="component" value="Unassembled WGS sequence"/>
</dbReference>
<sequence>MGIEGEVGVRFSHTGTCSELQISPETSIVETVIFIFDDMFGSVENSPDVDFRSGHRIYQIDLYVEREGKVVSVNTSNLQFGTNGGIYENLWCSEIKIRPDPSSKRLFLIRVKLRKLLGEFVHPKLILLKLIE</sequence>
<keyword evidence="2" id="KW-1185">Reference proteome</keyword>
<evidence type="ECO:0008006" key="3">
    <source>
        <dbReference type="Google" id="ProtNLM"/>
    </source>
</evidence>